<evidence type="ECO:0000313" key="6">
    <source>
        <dbReference type="EMBL" id="MDT8897193.1"/>
    </source>
</evidence>
<proteinExistence type="inferred from homology"/>
<comment type="pathway">
    <text evidence="1">Carbohydrate acid metabolism.</text>
</comment>
<accession>A0ABU3NK12</accession>
<dbReference type="CDD" id="cd00452">
    <property type="entry name" value="KDPG_aldolase"/>
    <property type="match status" value="1"/>
</dbReference>
<dbReference type="InterPro" id="IPR000887">
    <property type="entry name" value="Aldlse_KDPG_KHG"/>
</dbReference>
<sequence>MDRLVVYNTILSTRLVPLFYTPQISVAIDVTRCCLQAGAKVIEFTHRGEQAAVVFAALRQEFNKDCVLGVGSILDAPTAAFYIAQGADFIVSPIFDPSLASLCHRHGVAYIPGAASPTEIVNALSYGVEIIKLFPAAALGGPALLRSLRGPMPWVKILPTGGIPLEEKAIHAWLEAGAVAIGMGSELLRREWIVTQRFDLIEDAVRKALNWLHAFQSQPRT</sequence>
<comment type="similarity">
    <text evidence="2">Belongs to the KHG/KDPG aldolase family.</text>
</comment>
<dbReference type="PANTHER" id="PTHR30246">
    <property type="entry name" value="2-KETO-3-DEOXY-6-PHOSPHOGLUCONATE ALDOLASE"/>
    <property type="match status" value="1"/>
</dbReference>
<evidence type="ECO:0000256" key="3">
    <source>
        <dbReference type="ARBA" id="ARBA00011233"/>
    </source>
</evidence>
<evidence type="ECO:0000256" key="5">
    <source>
        <dbReference type="ARBA" id="ARBA00023277"/>
    </source>
</evidence>
<dbReference type="Gene3D" id="3.20.20.70">
    <property type="entry name" value="Aldolase class I"/>
    <property type="match status" value="1"/>
</dbReference>
<keyword evidence="7" id="KW-1185">Reference proteome</keyword>
<keyword evidence="5" id="KW-0119">Carbohydrate metabolism</keyword>
<evidence type="ECO:0000256" key="2">
    <source>
        <dbReference type="ARBA" id="ARBA00006906"/>
    </source>
</evidence>
<dbReference type="EC" id="4.1.3.16" evidence="6"/>
<dbReference type="EMBL" id="JAUHMF010000001">
    <property type="protein sequence ID" value="MDT8897193.1"/>
    <property type="molecule type" value="Genomic_DNA"/>
</dbReference>
<dbReference type="Pfam" id="PF01081">
    <property type="entry name" value="Aldolase"/>
    <property type="match status" value="1"/>
</dbReference>
<organism evidence="6 7">
    <name type="scientific">Thermanaerothrix solaris</name>
    <dbReference type="NCBI Taxonomy" id="3058434"/>
    <lineage>
        <taxon>Bacteria</taxon>
        <taxon>Bacillati</taxon>
        <taxon>Chloroflexota</taxon>
        <taxon>Anaerolineae</taxon>
        <taxon>Anaerolineales</taxon>
        <taxon>Anaerolineaceae</taxon>
        <taxon>Thermanaerothrix</taxon>
    </lineage>
</organism>
<evidence type="ECO:0000256" key="1">
    <source>
        <dbReference type="ARBA" id="ARBA00004761"/>
    </source>
</evidence>
<dbReference type="RefSeq" id="WP_315623843.1">
    <property type="nucleotide sequence ID" value="NZ_JAUHMF010000001.1"/>
</dbReference>
<dbReference type="Proteomes" id="UP001254165">
    <property type="component" value="Unassembled WGS sequence"/>
</dbReference>
<name>A0ABU3NK12_9CHLR</name>
<dbReference type="InterPro" id="IPR031338">
    <property type="entry name" value="KDPG/KHG_AS_2"/>
</dbReference>
<dbReference type="InterPro" id="IPR013785">
    <property type="entry name" value="Aldolase_TIM"/>
</dbReference>
<comment type="caution">
    <text evidence="6">The sequence shown here is derived from an EMBL/GenBank/DDBJ whole genome shotgun (WGS) entry which is preliminary data.</text>
</comment>
<gene>
    <name evidence="6" type="primary">eda</name>
    <name evidence="6" type="ORF">QYE77_02860</name>
</gene>
<comment type="subunit">
    <text evidence="3">Homotrimer.</text>
</comment>
<dbReference type="NCBIfam" id="TIGR01182">
    <property type="entry name" value="eda"/>
    <property type="match status" value="1"/>
</dbReference>
<keyword evidence="4 6" id="KW-0456">Lyase</keyword>
<dbReference type="PANTHER" id="PTHR30246:SF1">
    <property type="entry name" value="2-DEHYDRO-3-DEOXY-6-PHOSPHOGALACTONATE ALDOLASE-RELATED"/>
    <property type="match status" value="1"/>
</dbReference>
<evidence type="ECO:0000256" key="4">
    <source>
        <dbReference type="ARBA" id="ARBA00023239"/>
    </source>
</evidence>
<evidence type="ECO:0000313" key="7">
    <source>
        <dbReference type="Proteomes" id="UP001254165"/>
    </source>
</evidence>
<dbReference type="GO" id="GO:0008675">
    <property type="term" value="F:2-dehydro-3-deoxy-phosphogluconate aldolase activity"/>
    <property type="evidence" value="ECO:0007669"/>
    <property type="project" value="UniProtKB-EC"/>
</dbReference>
<protein>
    <submittedName>
        <fullName evidence="6">Bifunctional 4-hydroxy-2-oxoglutarate aldolase/2-dehydro-3-deoxy-phosphogluconate aldolase</fullName>
        <ecNumber evidence="6">4.1.2.14</ecNumber>
        <ecNumber evidence="6">4.1.3.16</ecNumber>
    </submittedName>
</protein>
<reference evidence="6 7" key="1">
    <citation type="submission" date="2023-07" db="EMBL/GenBank/DDBJ databases">
        <title>Novel species of Thermanaerothrix with wide hydrolytic capabilities.</title>
        <authorList>
            <person name="Zayulina K.S."/>
            <person name="Podosokorskaya O.A."/>
            <person name="Elcheninov A.G."/>
        </authorList>
    </citation>
    <scope>NUCLEOTIDE SEQUENCE [LARGE SCALE GENOMIC DNA]</scope>
    <source>
        <strain evidence="6 7">4228-RoL</strain>
    </source>
</reference>
<dbReference type="SUPFAM" id="SSF51569">
    <property type="entry name" value="Aldolase"/>
    <property type="match status" value="1"/>
</dbReference>
<dbReference type="EC" id="4.1.2.14" evidence="6"/>
<dbReference type="PROSITE" id="PS00160">
    <property type="entry name" value="ALDOLASE_KDPG_KHG_2"/>
    <property type="match status" value="1"/>
</dbReference>
<dbReference type="GO" id="GO:0008700">
    <property type="term" value="F:(R,S)-4-hydroxy-2-oxoglutarate aldolase activity"/>
    <property type="evidence" value="ECO:0007669"/>
    <property type="project" value="UniProtKB-EC"/>
</dbReference>